<organism evidence="1 2">
    <name type="scientific">Sordaria brevicollis</name>
    <dbReference type="NCBI Taxonomy" id="83679"/>
    <lineage>
        <taxon>Eukaryota</taxon>
        <taxon>Fungi</taxon>
        <taxon>Dikarya</taxon>
        <taxon>Ascomycota</taxon>
        <taxon>Pezizomycotina</taxon>
        <taxon>Sordariomycetes</taxon>
        <taxon>Sordariomycetidae</taxon>
        <taxon>Sordariales</taxon>
        <taxon>Sordariaceae</taxon>
        <taxon>Sordaria</taxon>
    </lineage>
</organism>
<dbReference type="Proteomes" id="UP001281003">
    <property type="component" value="Unassembled WGS sequence"/>
</dbReference>
<reference evidence="1" key="2">
    <citation type="submission" date="2023-07" db="EMBL/GenBank/DDBJ databases">
        <authorList>
            <consortium name="Lawrence Berkeley National Laboratory"/>
            <person name="Haridas S."/>
            <person name="Hensen N."/>
            <person name="Bonometti L."/>
            <person name="Westerberg I."/>
            <person name="Brannstrom I.O."/>
            <person name="Guillou S."/>
            <person name="Cros-Aarteil S."/>
            <person name="Calhoun S."/>
            <person name="Kuo A."/>
            <person name="Mondo S."/>
            <person name="Pangilinan J."/>
            <person name="Riley R."/>
            <person name="LaButti K."/>
            <person name="Andreopoulos B."/>
            <person name="Lipzen A."/>
            <person name="Chen C."/>
            <person name="Yanf M."/>
            <person name="Daum C."/>
            <person name="Ng V."/>
            <person name="Clum A."/>
            <person name="Steindorff A."/>
            <person name="Ohm R."/>
            <person name="Martin F."/>
            <person name="Silar P."/>
            <person name="Natvig D."/>
            <person name="Lalanne C."/>
            <person name="Gautier V."/>
            <person name="Ament-velasquez S.L."/>
            <person name="Kruys A."/>
            <person name="Hutchinson M.I."/>
            <person name="Powell A.J."/>
            <person name="Barry K."/>
            <person name="Miller A.N."/>
            <person name="Grigoriev I.V."/>
            <person name="Debuchy R."/>
            <person name="Gladieux P."/>
            <person name="Thoren M.H."/>
            <person name="Johannesson H."/>
        </authorList>
    </citation>
    <scope>NUCLEOTIDE SEQUENCE</scope>
    <source>
        <strain evidence="1">FGSC 1904</strain>
    </source>
</reference>
<name>A0AAE0NVE4_SORBR</name>
<keyword evidence="2" id="KW-1185">Reference proteome</keyword>
<comment type="caution">
    <text evidence="1">The sequence shown here is derived from an EMBL/GenBank/DDBJ whole genome shotgun (WGS) entry which is preliminary data.</text>
</comment>
<evidence type="ECO:0000313" key="1">
    <source>
        <dbReference type="EMBL" id="KAK3388468.1"/>
    </source>
</evidence>
<evidence type="ECO:0000313" key="2">
    <source>
        <dbReference type="Proteomes" id="UP001281003"/>
    </source>
</evidence>
<accession>A0AAE0NVE4</accession>
<dbReference type="EMBL" id="JAUTDP010000015">
    <property type="protein sequence ID" value="KAK3388468.1"/>
    <property type="molecule type" value="Genomic_DNA"/>
</dbReference>
<gene>
    <name evidence="1" type="ORF">B0T20DRAFT_364634</name>
</gene>
<sequence length="220" mass="23351">MPFRKLLNSLAQELQSGLQGAGGGSGGNGYGFGGGYGGFGGITCALVPSEYYDDPRTMAILQQIAACAVTSGFMRRPDMSALVNWLRANLPPPRGPGVGGASQGIPGGLGGAPPLPKGLCPRDYPSTTLRCRTMQGLFDFTVCEQCYKEVVEGDFNRGIGLAVRLGGAPAAAVGGAGFTCQLYSERMRRVWKEAVNMDEPMGFEHLRVKVNERKAKEREL</sequence>
<reference evidence="1" key="1">
    <citation type="journal article" date="2023" name="Mol. Phylogenet. Evol.">
        <title>Genome-scale phylogeny and comparative genomics of the fungal order Sordariales.</title>
        <authorList>
            <person name="Hensen N."/>
            <person name="Bonometti L."/>
            <person name="Westerberg I."/>
            <person name="Brannstrom I.O."/>
            <person name="Guillou S."/>
            <person name="Cros-Aarteil S."/>
            <person name="Calhoun S."/>
            <person name="Haridas S."/>
            <person name="Kuo A."/>
            <person name="Mondo S."/>
            <person name="Pangilinan J."/>
            <person name="Riley R."/>
            <person name="LaButti K."/>
            <person name="Andreopoulos B."/>
            <person name="Lipzen A."/>
            <person name="Chen C."/>
            <person name="Yan M."/>
            <person name="Daum C."/>
            <person name="Ng V."/>
            <person name="Clum A."/>
            <person name="Steindorff A."/>
            <person name="Ohm R.A."/>
            <person name="Martin F."/>
            <person name="Silar P."/>
            <person name="Natvig D.O."/>
            <person name="Lalanne C."/>
            <person name="Gautier V."/>
            <person name="Ament-Velasquez S.L."/>
            <person name="Kruys A."/>
            <person name="Hutchinson M.I."/>
            <person name="Powell A.J."/>
            <person name="Barry K."/>
            <person name="Miller A.N."/>
            <person name="Grigoriev I.V."/>
            <person name="Debuchy R."/>
            <person name="Gladieux P."/>
            <person name="Hiltunen Thoren M."/>
            <person name="Johannesson H."/>
        </authorList>
    </citation>
    <scope>NUCLEOTIDE SEQUENCE</scope>
    <source>
        <strain evidence="1">FGSC 1904</strain>
    </source>
</reference>
<dbReference type="AlphaFoldDB" id="A0AAE0NVE4"/>
<proteinExistence type="predicted"/>
<protein>
    <submittedName>
        <fullName evidence="1">Uncharacterized protein</fullName>
    </submittedName>
</protein>